<dbReference type="InParanoid" id="A0A2K1ZZ44"/>
<dbReference type="InterPro" id="IPR031105">
    <property type="entry name" value="TRP_plant"/>
</dbReference>
<keyword evidence="2" id="KW-0238">DNA-binding</keyword>
<organism evidence="7 8">
    <name type="scientific">Populus trichocarpa</name>
    <name type="common">Western balsam poplar</name>
    <name type="synonym">Populus balsamifera subsp. trichocarpa</name>
    <dbReference type="NCBI Taxonomy" id="3694"/>
    <lineage>
        <taxon>Eukaryota</taxon>
        <taxon>Viridiplantae</taxon>
        <taxon>Streptophyta</taxon>
        <taxon>Embryophyta</taxon>
        <taxon>Tracheophyta</taxon>
        <taxon>Spermatophyta</taxon>
        <taxon>Magnoliopsida</taxon>
        <taxon>eudicotyledons</taxon>
        <taxon>Gunneridae</taxon>
        <taxon>Pentapetalae</taxon>
        <taxon>rosids</taxon>
        <taxon>fabids</taxon>
        <taxon>Malpighiales</taxon>
        <taxon>Salicaceae</taxon>
        <taxon>Saliceae</taxon>
        <taxon>Populus</taxon>
    </lineage>
</organism>
<reference evidence="7 8" key="1">
    <citation type="journal article" date="2006" name="Science">
        <title>The genome of black cottonwood, Populus trichocarpa (Torr. &amp; Gray).</title>
        <authorList>
            <person name="Tuskan G.A."/>
            <person name="Difazio S."/>
            <person name="Jansson S."/>
            <person name="Bohlmann J."/>
            <person name="Grigoriev I."/>
            <person name="Hellsten U."/>
            <person name="Putnam N."/>
            <person name="Ralph S."/>
            <person name="Rombauts S."/>
            <person name="Salamov A."/>
            <person name="Schein J."/>
            <person name="Sterck L."/>
            <person name="Aerts A."/>
            <person name="Bhalerao R.R."/>
            <person name="Bhalerao R.P."/>
            <person name="Blaudez D."/>
            <person name="Boerjan W."/>
            <person name="Brun A."/>
            <person name="Brunner A."/>
            <person name="Busov V."/>
            <person name="Campbell M."/>
            <person name="Carlson J."/>
            <person name="Chalot M."/>
            <person name="Chapman J."/>
            <person name="Chen G.L."/>
            <person name="Cooper D."/>
            <person name="Coutinho P.M."/>
            <person name="Couturier J."/>
            <person name="Covert S."/>
            <person name="Cronk Q."/>
            <person name="Cunningham R."/>
            <person name="Davis J."/>
            <person name="Degroeve S."/>
            <person name="Dejardin A."/>
            <person name="Depamphilis C."/>
            <person name="Detter J."/>
            <person name="Dirks B."/>
            <person name="Dubchak I."/>
            <person name="Duplessis S."/>
            <person name="Ehlting J."/>
            <person name="Ellis B."/>
            <person name="Gendler K."/>
            <person name="Goodstein D."/>
            <person name="Gribskov M."/>
            <person name="Grimwood J."/>
            <person name="Groover A."/>
            <person name="Gunter L."/>
            <person name="Hamberger B."/>
            <person name="Heinze B."/>
            <person name="Helariutta Y."/>
            <person name="Henrissat B."/>
            <person name="Holligan D."/>
            <person name="Holt R."/>
            <person name="Huang W."/>
            <person name="Islam-Faridi N."/>
            <person name="Jones S."/>
            <person name="Jones-Rhoades M."/>
            <person name="Jorgensen R."/>
            <person name="Joshi C."/>
            <person name="Kangasjarvi J."/>
            <person name="Karlsson J."/>
            <person name="Kelleher C."/>
            <person name="Kirkpatrick R."/>
            <person name="Kirst M."/>
            <person name="Kohler A."/>
            <person name="Kalluri U."/>
            <person name="Larimer F."/>
            <person name="Leebens-Mack J."/>
            <person name="Leple J.C."/>
            <person name="Locascio P."/>
            <person name="Lou Y."/>
            <person name="Lucas S."/>
            <person name="Martin F."/>
            <person name="Montanini B."/>
            <person name="Napoli C."/>
            <person name="Nelson D.R."/>
            <person name="Nelson C."/>
            <person name="Nieminen K."/>
            <person name="Nilsson O."/>
            <person name="Pereda V."/>
            <person name="Peter G."/>
            <person name="Philippe R."/>
            <person name="Pilate G."/>
            <person name="Poliakov A."/>
            <person name="Razumovskaya J."/>
            <person name="Richardson P."/>
            <person name="Rinaldi C."/>
            <person name="Ritland K."/>
            <person name="Rouze P."/>
            <person name="Ryaboy D."/>
            <person name="Schmutz J."/>
            <person name="Schrader J."/>
            <person name="Segerman B."/>
            <person name="Shin H."/>
            <person name="Siddiqui A."/>
            <person name="Sterky F."/>
            <person name="Terry A."/>
            <person name="Tsai C.J."/>
            <person name="Uberbacher E."/>
            <person name="Unneberg P."/>
            <person name="Vahala J."/>
            <person name="Wall K."/>
            <person name="Wessler S."/>
            <person name="Yang G."/>
            <person name="Yin T."/>
            <person name="Douglas C."/>
            <person name="Marra M."/>
            <person name="Sandberg G."/>
            <person name="Van de Peer Y."/>
            <person name="Rokhsar D."/>
        </authorList>
    </citation>
    <scope>NUCLEOTIDE SEQUENCE [LARGE SCALE GENOMIC DNA]</scope>
    <source>
        <strain evidence="8">cv. Nisqually</strain>
    </source>
</reference>
<dbReference type="Proteomes" id="UP000006729">
    <property type="component" value="Chromosome 6"/>
</dbReference>
<dbReference type="InterPro" id="IPR029071">
    <property type="entry name" value="Ubiquitin-like_domsf"/>
</dbReference>
<feature type="region of interest" description="Disordered" evidence="4">
    <location>
        <begin position="367"/>
        <end position="388"/>
    </location>
</feature>
<dbReference type="ExpressionAtlas" id="A0A2K1ZZ44">
    <property type="expression patterns" value="baseline and differential"/>
</dbReference>
<dbReference type="GO" id="GO:0042162">
    <property type="term" value="F:telomeric DNA binding"/>
    <property type="evidence" value="ECO:0007669"/>
    <property type="project" value="UniProtKB-ARBA"/>
</dbReference>
<dbReference type="PANTHER" id="PTHR21717:SF83">
    <property type="match status" value="1"/>
</dbReference>
<dbReference type="SUPFAM" id="SSF54236">
    <property type="entry name" value="Ubiquitin-like"/>
    <property type="match status" value="1"/>
</dbReference>
<proteinExistence type="predicted"/>
<dbReference type="InterPro" id="IPR057625">
    <property type="entry name" value="TPR1-6-like_ubiquitin"/>
</dbReference>
<evidence type="ECO:0000313" key="8">
    <source>
        <dbReference type="Proteomes" id="UP000006729"/>
    </source>
</evidence>
<accession>A0A2K1ZZ44</accession>
<dbReference type="Pfam" id="PF00249">
    <property type="entry name" value="Myb_DNA-binding"/>
    <property type="match status" value="1"/>
</dbReference>
<dbReference type="STRING" id="3694.A0A2K1ZZ44"/>
<dbReference type="PROSITE" id="PS51294">
    <property type="entry name" value="HTH_MYB"/>
    <property type="match status" value="1"/>
</dbReference>
<dbReference type="PROSITE" id="PS50090">
    <property type="entry name" value="MYB_LIKE"/>
    <property type="match status" value="1"/>
</dbReference>
<dbReference type="SMART" id="SM00717">
    <property type="entry name" value="SANT"/>
    <property type="match status" value="1"/>
</dbReference>
<evidence type="ECO:0000256" key="3">
    <source>
        <dbReference type="ARBA" id="ARBA00023242"/>
    </source>
</evidence>
<evidence type="ECO:0000259" key="5">
    <source>
        <dbReference type="PROSITE" id="PS50090"/>
    </source>
</evidence>
<gene>
    <name evidence="7" type="ORF">POPTR_006G086500</name>
</gene>
<dbReference type="InterPro" id="IPR009057">
    <property type="entry name" value="Homeodomain-like_sf"/>
</dbReference>
<dbReference type="GO" id="GO:0005634">
    <property type="term" value="C:nucleus"/>
    <property type="evidence" value="ECO:0007669"/>
    <property type="project" value="UniProtKB-SubCell"/>
</dbReference>
<evidence type="ECO:0000256" key="4">
    <source>
        <dbReference type="SAM" id="MobiDB-lite"/>
    </source>
</evidence>
<sequence length="678" mass="74677">MVFQRRLDYGFDGYQVPVVPRASRSARGRGPIRKKSENNQKHAFEILASVAGEILQEEETSAPTNTACGKDLCNVKNTIQQEQVDRGKFLIIEPLLGEPCNEKAFACIPELQGHWHGNALNKFLHNQESFNSQGSFASERFDYPETIYVAEKLVVVNSKNAGGSSSCEMNGESSHARKIFKGKVEGLTERKPEAELVKSSSIESGTLLVKDGSEDAMDLDAGSIGHASVESNVKASLFKDCIGLCPFSRPCADVEVVSRDDDGKSSGCSQYGAMPKTSRPLSYTETRRMSNLTASRHWRAAPISKSGGYFRTDWKTKPPFRNGRTSYSCQRSQKIFPFKKRKFFDQSTLPTSDGAFHCEDIFNSSNKRTNGNDMVSATEASSSVKSQHASLDSRDCNVKLSIKSFKVPELFIEIPATATVGSLKRTVMEAITSILGDGLHVGILLQGKKVRDDNKTLLQTGISEDDKHSNLGFMLESRHAKMMSPPHTKNPSNLPFSAPGGITRHTTSLMLQEGTSHASSVPAETNFSSSVGSDLGAVCSLAKASTADKMSDSRALVPVPAIGRGALSVVPFNCKSMHPEFGQRRIRRPFTVSEVEALVQAVERLGTGRWRDVKLHAFDKANHRTYVDLKDKWKTLVHTARISPQQRRGEPVPQEVLDRVLAAHAYWSYRRQLVKAEV</sequence>
<dbReference type="PANTHER" id="PTHR21717">
    <property type="entry name" value="TELOMERIC REPEAT BINDING PROTEIN"/>
    <property type="match status" value="1"/>
</dbReference>
<name>A0A2K1ZZ44_POPTR</name>
<keyword evidence="3" id="KW-0539">Nucleus</keyword>
<evidence type="ECO:0000256" key="1">
    <source>
        <dbReference type="ARBA" id="ARBA00004123"/>
    </source>
</evidence>
<dbReference type="CDD" id="cd11660">
    <property type="entry name" value="SANT_TRF"/>
    <property type="match status" value="1"/>
</dbReference>
<dbReference type="Pfam" id="PF23603">
    <property type="entry name" value="Ubiquitin_TPR1"/>
    <property type="match status" value="1"/>
</dbReference>
<keyword evidence="8" id="KW-1185">Reference proteome</keyword>
<dbReference type="SUPFAM" id="SSF46689">
    <property type="entry name" value="Homeodomain-like"/>
    <property type="match status" value="1"/>
</dbReference>
<evidence type="ECO:0000313" key="7">
    <source>
        <dbReference type="EMBL" id="PNT30552.2"/>
    </source>
</evidence>
<dbReference type="Gene3D" id="1.10.246.220">
    <property type="match status" value="1"/>
</dbReference>
<dbReference type="EMBL" id="CM009295">
    <property type="protein sequence ID" value="PNT30552.2"/>
    <property type="molecule type" value="Genomic_DNA"/>
</dbReference>
<dbReference type="InterPro" id="IPR017930">
    <property type="entry name" value="Myb_dom"/>
</dbReference>
<dbReference type="AlphaFoldDB" id="A0A2K1ZZ44"/>
<protein>
    <submittedName>
        <fullName evidence="7">Uncharacterized protein</fullName>
    </submittedName>
</protein>
<dbReference type="InterPro" id="IPR001005">
    <property type="entry name" value="SANT/Myb"/>
</dbReference>
<feature type="domain" description="Myb-like" evidence="5">
    <location>
        <begin position="582"/>
        <end position="637"/>
    </location>
</feature>
<comment type="subcellular location">
    <subcellularLocation>
        <location evidence="1">Nucleus</location>
    </subcellularLocation>
</comment>
<feature type="domain" description="HTH myb-type" evidence="6">
    <location>
        <begin position="582"/>
        <end position="641"/>
    </location>
</feature>
<evidence type="ECO:0000256" key="2">
    <source>
        <dbReference type="ARBA" id="ARBA00023125"/>
    </source>
</evidence>
<evidence type="ECO:0000259" key="6">
    <source>
        <dbReference type="PROSITE" id="PS51294"/>
    </source>
</evidence>